<dbReference type="RefSeq" id="WP_138750029.1">
    <property type="nucleotide sequence ID" value="NZ_VCLB01000011.1"/>
</dbReference>
<feature type="transmembrane region" description="Helical" evidence="9">
    <location>
        <begin position="189"/>
        <end position="214"/>
    </location>
</feature>
<dbReference type="PANTHER" id="PTHR43386:SF1">
    <property type="entry name" value="D,D-DIPEPTIDE TRANSPORT SYSTEM PERMEASE PROTEIN DDPC-RELATED"/>
    <property type="match status" value="1"/>
</dbReference>
<evidence type="ECO:0000313" key="11">
    <source>
        <dbReference type="EMBL" id="TNB46212.1"/>
    </source>
</evidence>
<keyword evidence="8 9" id="KW-0472">Membrane</keyword>
<dbReference type="GO" id="GO:0015833">
    <property type="term" value="P:peptide transport"/>
    <property type="evidence" value="ECO:0007669"/>
    <property type="project" value="UniProtKB-KW"/>
</dbReference>
<feature type="domain" description="ABC transmembrane type-1" evidence="10">
    <location>
        <begin position="68"/>
        <end position="257"/>
    </location>
</feature>
<feature type="transmembrane region" description="Helical" evidence="9">
    <location>
        <begin position="132"/>
        <end position="150"/>
    </location>
</feature>
<evidence type="ECO:0000256" key="8">
    <source>
        <dbReference type="ARBA" id="ARBA00023136"/>
    </source>
</evidence>
<comment type="caution">
    <text evidence="11">The sequence shown here is derived from an EMBL/GenBank/DDBJ whole genome shotgun (WGS) entry which is preliminary data.</text>
</comment>
<evidence type="ECO:0000256" key="9">
    <source>
        <dbReference type="RuleBase" id="RU363032"/>
    </source>
</evidence>
<keyword evidence="5" id="KW-0571">Peptide transport</keyword>
<dbReference type="InterPro" id="IPR050366">
    <property type="entry name" value="BP-dependent_transpt_permease"/>
</dbReference>
<comment type="similarity">
    <text evidence="9">Belongs to the binding-protein-dependent transport system permease family.</text>
</comment>
<keyword evidence="3" id="KW-1003">Cell membrane</keyword>
<evidence type="ECO:0000313" key="12">
    <source>
        <dbReference type="Proteomes" id="UP000307874"/>
    </source>
</evidence>
<dbReference type="InterPro" id="IPR000515">
    <property type="entry name" value="MetI-like"/>
</dbReference>
<name>A0A5C4JM06_9HYPH</name>
<dbReference type="InterPro" id="IPR035906">
    <property type="entry name" value="MetI-like_sf"/>
</dbReference>
<accession>A0A5C4JM06</accession>
<dbReference type="GO" id="GO:0005886">
    <property type="term" value="C:plasma membrane"/>
    <property type="evidence" value="ECO:0007669"/>
    <property type="project" value="UniProtKB-SubCell"/>
</dbReference>
<evidence type="ECO:0000256" key="4">
    <source>
        <dbReference type="ARBA" id="ARBA00022692"/>
    </source>
</evidence>
<evidence type="ECO:0000256" key="1">
    <source>
        <dbReference type="ARBA" id="ARBA00004651"/>
    </source>
</evidence>
<evidence type="ECO:0000256" key="6">
    <source>
        <dbReference type="ARBA" id="ARBA00022927"/>
    </source>
</evidence>
<dbReference type="GO" id="GO:0015031">
    <property type="term" value="P:protein transport"/>
    <property type="evidence" value="ECO:0007669"/>
    <property type="project" value="UniProtKB-KW"/>
</dbReference>
<evidence type="ECO:0000256" key="3">
    <source>
        <dbReference type="ARBA" id="ARBA00022475"/>
    </source>
</evidence>
<sequence length="272" mass="29252">MRKLSYNAAIGGFLIGLLLVVALLGAFWTPYDPLKLDFVARLERPSFAHWMGTDEFGRDVLSRIMVGAGASVWIGTLTVTFTIVMGTLIGLVSGYTRGLTDGLIMAVNNALLAFPGILLALGLLAVFGANQYGIIFALGIAYTPSMARLVRGVVLTLRESEFIEASKLMGNSEFYTVFRHILPNCLAPMSVLATTMFGWAILSESALSFLGLGVPPPAPTWGNMLAAGRPFIEQAVWLGVFPGLCIALTLLGINLLGDALRDRLDPRMRGLK</sequence>
<evidence type="ECO:0000256" key="2">
    <source>
        <dbReference type="ARBA" id="ARBA00022448"/>
    </source>
</evidence>
<feature type="transmembrane region" description="Helical" evidence="9">
    <location>
        <begin position="234"/>
        <end position="257"/>
    </location>
</feature>
<evidence type="ECO:0000259" key="10">
    <source>
        <dbReference type="PROSITE" id="PS50928"/>
    </source>
</evidence>
<evidence type="ECO:0000256" key="7">
    <source>
        <dbReference type="ARBA" id="ARBA00022989"/>
    </source>
</evidence>
<organism evidence="11 12">
    <name type="scientific">Martelella lutilitoris</name>
    <dbReference type="NCBI Taxonomy" id="2583532"/>
    <lineage>
        <taxon>Bacteria</taxon>
        <taxon>Pseudomonadati</taxon>
        <taxon>Pseudomonadota</taxon>
        <taxon>Alphaproteobacteria</taxon>
        <taxon>Hyphomicrobiales</taxon>
        <taxon>Aurantimonadaceae</taxon>
        <taxon>Martelella</taxon>
    </lineage>
</organism>
<dbReference type="PANTHER" id="PTHR43386">
    <property type="entry name" value="OLIGOPEPTIDE TRANSPORT SYSTEM PERMEASE PROTEIN APPC"/>
    <property type="match status" value="1"/>
</dbReference>
<dbReference type="PROSITE" id="PS50928">
    <property type="entry name" value="ABC_TM1"/>
    <property type="match status" value="1"/>
</dbReference>
<dbReference type="AlphaFoldDB" id="A0A5C4JM06"/>
<proteinExistence type="inferred from homology"/>
<dbReference type="Gene3D" id="1.10.3720.10">
    <property type="entry name" value="MetI-like"/>
    <property type="match status" value="1"/>
</dbReference>
<dbReference type="GO" id="GO:0055085">
    <property type="term" value="P:transmembrane transport"/>
    <property type="evidence" value="ECO:0007669"/>
    <property type="project" value="InterPro"/>
</dbReference>
<keyword evidence="7 9" id="KW-1133">Transmembrane helix</keyword>
<dbReference type="OrthoDB" id="8410865at2"/>
<evidence type="ECO:0000256" key="5">
    <source>
        <dbReference type="ARBA" id="ARBA00022856"/>
    </source>
</evidence>
<keyword evidence="2 9" id="KW-0813">Transport</keyword>
<dbReference type="EMBL" id="VCLB01000011">
    <property type="protein sequence ID" value="TNB46212.1"/>
    <property type="molecule type" value="Genomic_DNA"/>
</dbReference>
<dbReference type="SUPFAM" id="SSF161098">
    <property type="entry name" value="MetI-like"/>
    <property type="match status" value="1"/>
</dbReference>
<feature type="transmembrane region" description="Helical" evidence="9">
    <location>
        <begin position="103"/>
        <end position="126"/>
    </location>
</feature>
<dbReference type="Proteomes" id="UP000307874">
    <property type="component" value="Unassembled WGS sequence"/>
</dbReference>
<feature type="transmembrane region" description="Helical" evidence="9">
    <location>
        <begin position="70"/>
        <end position="91"/>
    </location>
</feature>
<dbReference type="CDD" id="cd06261">
    <property type="entry name" value="TM_PBP2"/>
    <property type="match status" value="1"/>
</dbReference>
<keyword evidence="6" id="KW-0653">Protein transport</keyword>
<feature type="transmembrane region" description="Helical" evidence="9">
    <location>
        <begin position="7"/>
        <end position="28"/>
    </location>
</feature>
<protein>
    <submittedName>
        <fullName evidence="11">ABC transporter permease</fullName>
    </submittedName>
</protein>
<comment type="subcellular location">
    <subcellularLocation>
        <location evidence="1 9">Cell membrane</location>
        <topology evidence="1 9">Multi-pass membrane protein</topology>
    </subcellularLocation>
</comment>
<dbReference type="Pfam" id="PF00528">
    <property type="entry name" value="BPD_transp_1"/>
    <property type="match status" value="1"/>
</dbReference>
<gene>
    <name evidence="11" type="ORF">FF124_18840</name>
</gene>
<keyword evidence="12" id="KW-1185">Reference proteome</keyword>
<keyword evidence="4 9" id="KW-0812">Transmembrane</keyword>
<reference evidence="11 12" key="1">
    <citation type="submission" date="2019-06" db="EMBL/GenBank/DDBJ databases">
        <title>Martelella lutilitoris sp. nov., isolated from a tidal mudflat.</title>
        <authorList>
            <person name="Kim Y.-J."/>
        </authorList>
    </citation>
    <scope>NUCLEOTIDE SEQUENCE [LARGE SCALE GENOMIC DNA]</scope>
    <source>
        <strain evidence="11 12">GH2-6</strain>
    </source>
</reference>